<sequence>MDTELINRIIVQDFGSFHDHTVPVDEEKDPLTGQLFALKGQKWRNLRIKLSPAFTSGKLKMMFPIIRSCVDVLTEYIDKNIKNGQSVFSSKDLFLRSNTNVISSIAFGIDNDCINDPNNQFYINGKNFFVPTLRNSIRQLVFMFIPSLASPLNIKFAPKDVDTFFRNSVKEIVDYREKTNYRRNDFMDLLLQLKNQGFLPADNELEEGEKQVEYDEKTKLIKLNLNEVAAQAFVFFLGSFETLSSTINFLLIELARNKNIQKKVQEEIDQVFSTQGVSYDSVKNLKYLECCLNESLRKYPAVPLITRECTKDYKIPGTDLIITKGTDISLPVFSIQHDPEIFDKPSEFIPERFLDSPTGNSAANGLCYFPFGDGPRHCIGMRMARVNVKTTISALLSKFTVDLVDEKHIKKELEFDRKMFPLTPADDIKIKITPR</sequence>
<keyword evidence="5 13" id="KW-0349">Heme</keyword>
<evidence type="ECO:0000256" key="7">
    <source>
        <dbReference type="ARBA" id="ARBA00022824"/>
    </source>
</evidence>
<evidence type="ECO:0000256" key="11">
    <source>
        <dbReference type="ARBA" id="ARBA00023033"/>
    </source>
</evidence>
<keyword evidence="6 13" id="KW-0479">Metal-binding</keyword>
<comment type="similarity">
    <text evidence="4 14">Belongs to the cytochrome P450 family.</text>
</comment>
<evidence type="ECO:0000256" key="6">
    <source>
        <dbReference type="ARBA" id="ARBA00022723"/>
    </source>
</evidence>
<dbReference type="Proteomes" id="UP001107558">
    <property type="component" value="Chromosome 1"/>
</dbReference>
<dbReference type="InterPro" id="IPR017972">
    <property type="entry name" value="Cyt_P450_CS"/>
</dbReference>
<gene>
    <name evidence="15" type="ORF">PVAND_013038</name>
</gene>
<dbReference type="PRINTS" id="PR00463">
    <property type="entry name" value="EP450I"/>
</dbReference>
<name>A0A9J6CQ93_POLVA</name>
<keyword evidence="11 14" id="KW-0503">Monooxygenase</keyword>
<dbReference type="OrthoDB" id="2789670at2759"/>
<accession>A0A9J6CQ93</accession>
<dbReference type="PANTHER" id="PTHR24292:SF100">
    <property type="entry name" value="CYTOCHROME P450 6A16, ISOFORM B-RELATED"/>
    <property type="match status" value="1"/>
</dbReference>
<dbReference type="PANTHER" id="PTHR24292">
    <property type="entry name" value="CYTOCHROME P450"/>
    <property type="match status" value="1"/>
</dbReference>
<keyword evidence="8" id="KW-0492">Microsome</keyword>
<dbReference type="FunFam" id="1.10.630.10:FF:000042">
    <property type="entry name" value="Cytochrome P450"/>
    <property type="match status" value="1"/>
</dbReference>
<organism evidence="15 16">
    <name type="scientific">Polypedilum vanderplanki</name>
    <name type="common">Sleeping chironomid midge</name>
    <dbReference type="NCBI Taxonomy" id="319348"/>
    <lineage>
        <taxon>Eukaryota</taxon>
        <taxon>Metazoa</taxon>
        <taxon>Ecdysozoa</taxon>
        <taxon>Arthropoda</taxon>
        <taxon>Hexapoda</taxon>
        <taxon>Insecta</taxon>
        <taxon>Pterygota</taxon>
        <taxon>Neoptera</taxon>
        <taxon>Endopterygota</taxon>
        <taxon>Diptera</taxon>
        <taxon>Nematocera</taxon>
        <taxon>Chironomoidea</taxon>
        <taxon>Chironomidae</taxon>
        <taxon>Chironominae</taxon>
        <taxon>Polypedilum</taxon>
        <taxon>Polypedilum</taxon>
    </lineage>
</organism>
<dbReference type="AlphaFoldDB" id="A0A9J6CQ93"/>
<dbReference type="Gene3D" id="1.10.630.10">
    <property type="entry name" value="Cytochrome P450"/>
    <property type="match status" value="1"/>
</dbReference>
<dbReference type="InterPro" id="IPR002401">
    <property type="entry name" value="Cyt_P450_E_grp-I"/>
</dbReference>
<comment type="cofactor">
    <cofactor evidence="1 13">
        <name>heme</name>
        <dbReference type="ChEBI" id="CHEBI:30413"/>
    </cofactor>
</comment>
<evidence type="ECO:0000256" key="12">
    <source>
        <dbReference type="ARBA" id="ARBA00023136"/>
    </source>
</evidence>
<evidence type="ECO:0000256" key="3">
    <source>
        <dbReference type="ARBA" id="ARBA00004406"/>
    </source>
</evidence>
<evidence type="ECO:0000256" key="2">
    <source>
        <dbReference type="ARBA" id="ARBA00004174"/>
    </source>
</evidence>
<evidence type="ECO:0000256" key="9">
    <source>
        <dbReference type="ARBA" id="ARBA00023002"/>
    </source>
</evidence>
<evidence type="ECO:0008006" key="17">
    <source>
        <dbReference type="Google" id="ProtNLM"/>
    </source>
</evidence>
<evidence type="ECO:0000256" key="13">
    <source>
        <dbReference type="PIRSR" id="PIRSR602401-1"/>
    </source>
</evidence>
<dbReference type="Pfam" id="PF00067">
    <property type="entry name" value="p450"/>
    <property type="match status" value="1"/>
</dbReference>
<dbReference type="PRINTS" id="PR00385">
    <property type="entry name" value="P450"/>
</dbReference>
<dbReference type="CDD" id="cd11056">
    <property type="entry name" value="CYP6-like"/>
    <property type="match status" value="1"/>
</dbReference>
<evidence type="ECO:0000256" key="10">
    <source>
        <dbReference type="ARBA" id="ARBA00023004"/>
    </source>
</evidence>
<feature type="binding site" description="axial binding residue" evidence="13">
    <location>
        <position position="378"/>
    </location>
    <ligand>
        <name>heme</name>
        <dbReference type="ChEBI" id="CHEBI:30413"/>
    </ligand>
    <ligandPart>
        <name>Fe</name>
        <dbReference type="ChEBI" id="CHEBI:18248"/>
    </ligandPart>
</feature>
<keyword evidence="12" id="KW-0472">Membrane</keyword>
<dbReference type="GO" id="GO:0016705">
    <property type="term" value="F:oxidoreductase activity, acting on paired donors, with incorporation or reduction of molecular oxygen"/>
    <property type="evidence" value="ECO:0007669"/>
    <property type="project" value="InterPro"/>
</dbReference>
<keyword evidence="10 13" id="KW-0408">Iron</keyword>
<dbReference type="InterPro" id="IPR036396">
    <property type="entry name" value="Cyt_P450_sf"/>
</dbReference>
<proteinExistence type="inferred from homology"/>
<evidence type="ECO:0000256" key="14">
    <source>
        <dbReference type="RuleBase" id="RU000461"/>
    </source>
</evidence>
<evidence type="ECO:0000256" key="1">
    <source>
        <dbReference type="ARBA" id="ARBA00001971"/>
    </source>
</evidence>
<evidence type="ECO:0000313" key="16">
    <source>
        <dbReference type="Proteomes" id="UP001107558"/>
    </source>
</evidence>
<dbReference type="GO" id="GO:0020037">
    <property type="term" value="F:heme binding"/>
    <property type="evidence" value="ECO:0007669"/>
    <property type="project" value="InterPro"/>
</dbReference>
<keyword evidence="9 14" id="KW-0560">Oxidoreductase</keyword>
<keyword evidence="16" id="KW-1185">Reference proteome</keyword>
<evidence type="ECO:0000313" key="15">
    <source>
        <dbReference type="EMBL" id="KAG5683774.1"/>
    </source>
</evidence>
<evidence type="ECO:0000256" key="5">
    <source>
        <dbReference type="ARBA" id="ARBA00022617"/>
    </source>
</evidence>
<dbReference type="InterPro" id="IPR050476">
    <property type="entry name" value="Insect_CytP450_Detox"/>
</dbReference>
<reference evidence="15" key="1">
    <citation type="submission" date="2021-03" db="EMBL/GenBank/DDBJ databases">
        <title>Chromosome level genome of the anhydrobiotic midge Polypedilum vanderplanki.</title>
        <authorList>
            <person name="Yoshida Y."/>
            <person name="Kikawada T."/>
            <person name="Gusev O."/>
        </authorList>
    </citation>
    <scope>NUCLEOTIDE SEQUENCE</scope>
    <source>
        <strain evidence="15">NIAS01</strain>
        <tissue evidence="15">Whole body or cell culture</tissue>
    </source>
</reference>
<dbReference type="PROSITE" id="PS00086">
    <property type="entry name" value="CYTOCHROME_P450"/>
    <property type="match status" value="1"/>
</dbReference>
<dbReference type="EMBL" id="JADBJN010000001">
    <property type="protein sequence ID" value="KAG5683774.1"/>
    <property type="molecule type" value="Genomic_DNA"/>
</dbReference>
<comment type="caution">
    <text evidence="15">The sequence shown here is derived from an EMBL/GenBank/DDBJ whole genome shotgun (WGS) entry which is preliminary data.</text>
</comment>
<dbReference type="GO" id="GO:0005506">
    <property type="term" value="F:iron ion binding"/>
    <property type="evidence" value="ECO:0007669"/>
    <property type="project" value="InterPro"/>
</dbReference>
<evidence type="ECO:0000256" key="8">
    <source>
        <dbReference type="ARBA" id="ARBA00022848"/>
    </source>
</evidence>
<comment type="subcellular location">
    <subcellularLocation>
        <location evidence="3">Endoplasmic reticulum membrane</location>
        <topology evidence="3">Peripheral membrane protein</topology>
    </subcellularLocation>
    <subcellularLocation>
        <location evidence="2">Microsome membrane</location>
        <topology evidence="2">Peripheral membrane protein</topology>
    </subcellularLocation>
</comment>
<dbReference type="GO" id="GO:0004497">
    <property type="term" value="F:monooxygenase activity"/>
    <property type="evidence" value="ECO:0007669"/>
    <property type="project" value="UniProtKB-KW"/>
</dbReference>
<dbReference type="GO" id="GO:0005789">
    <property type="term" value="C:endoplasmic reticulum membrane"/>
    <property type="evidence" value="ECO:0007669"/>
    <property type="project" value="UniProtKB-SubCell"/>
</dbReference>
<dbReference type="InterPro" id="IPR001128">
    <property type="entry name" value="Cyt_P450"/>
</dbReference>
<keyword evidence="7" id="KW-0256">Endoplasmic reticulum</keyword>
<protein>
    <recommendedName>
        <fullName evidence="17">Cytochrome P450</fullName>
    </recommendedName>
</protein>
<dbReference type="SUPFAM" id="SSF48264">
    <property type="entry name" value="Cytochrome P450"/>
    <property type="match status" value="1"/>
</dbReference>
<evidence type="ECO:0000256" key="4">
    <source>
        <dbReference type="ARBA" id="ARBA00010617"/>
    </source>
</evidence>